<name>A0AAE3XMF9_9BACT</name>
<dbReference type="RefSeq" id="WP_309937983.1">
    <property type="nucleotide sequence ID" value="NZ_AP025305.1"/>
</dbReference>
<dbReference type="GO" id="GO:0006515">
    <property type="term" value="P:protein quality control for misfolded or incompletely synthesized proteins"/>
    <property type="evidence" value="ECO:0007669"/>
    <property type="project" value="TreeGrafter"/>
</dbReference>
<dbReference type="Pfam" id="PF13365">
    <property type="entry name" value="Trypsin_2"/>
    <property type="match status" value="1"/>
</dbReference>
<dbReference type="EMBL" id="JAVDQD010000002">
    <property type="protein sequence ID" value="MDR6238471.1"/>
    <property type="molecule type" value="Genomic_DNA"/>
</dbReference>
<feature type="signal peptide" evidence="1">
    <location>
        <begin position="1"/>
        <end position="21"/>
    </location>
</feature>
<keyword evidence="3" id="KW-0378">Hydrolase</keyword>
<keyword evidence="1" id="KW-0732">Signal</keyword>
<feature type="domain" description="PEGA" evidence="2">
    <location>
        <begin position="37"/>
        <end position="86"/>
    </location>
</feature>
<dbReference type="PRINTS" id="PR00834">
    <property type="entry name" value="PROTEASES2C"/>
</dbReference>
<dbReference type="InterPro" id="IPR013229">
    <property type="entry name" value="PEGA"/>
</dbReference>
<evidence type="ECO:0000313" key="3">
    <source>
        <dbReference type="EMBL" id="MDR6238471.1"/>
    </source>
</evidence>
<accession>A0AAE3XMF9</accession>
<sequence>MRKNILFLALVSLMITQQSCLTILNPGWNQKVSINTMEGASININGEHVGTGNIRKGLRKKKNHDINISKDGYLDNNFTINSTRDDVLLGLSFYSWYFTLGAMYILDIPGSRYHLSLKNIEADLLKKPSSQNSLNSITVNSVDIQIDPGKKIGAHYEFSKSKNGKNKFEFTHSWGEDTQIEANTLTELSNDDLKVNNYTIVENNTATLSNTRRADINVSAIIHDMTFDSFERRGNSIVEVSFKIDWKVENKYGKKLLSISTNEKTSRVNDQDLDVFYTAYRKNFYKLLTNNELIELLNKHNDIKDIETHPEDLIIITNDNINSTNNLENLIERATQSTLTIITENGHGSGVIIDSRGYILTCKHVIDESNSIKVLFNNGVELEAKVDRISKVSDLALLKVDSGNLKSLPLGTDISLNLGKEVYAIGTPRDIELGQSVSKGIISGNRKLEETIYIQTDVSVNSGNSGGCLINNEGKVIGIINAKLVGPGIEGIGFAIPVKTILKDLNIKIAKDQL</sequence>
<evidence type="ECO:0000313" key="4">
    <source>
        <dbReference type="Proteomes" id="UP001185092"/>
    </source>
</evidence>
<evidence type="ECO:0000256" key="1">
    <source>
        <dbReference type="SAM" id="SignalP"/>
    </source>
</evidence>
<dbReference type="PANTHER" id="PTHR22939">
    <property type="entry name" value="SERINE PROTEASE FAMILY S1C HTRA-RELATED"/>
    <property type="match status" value="1"/>
</dbReference>
<dbReference type="InterPro" id="IPR009003">
    <property type="entry name" value="Peptidase_S1_PA"/>
</dbReference>
<dbReference type="PANTHER" id="PTHR22939:SF129">
    <property type="entry name" value="SERINE PROTEASE HTRA2, MITOCHONDRIAL"/>
    <property type="match status" value="1"/>
</dbReference>
<proteinExistence type="predicted"/>
<protein>
    <submittedName>
        <fullName evidence="3">S1-C subfamily serine protease</fullName>
    </submittedName>
</protein>
<evidence type="ECO:0000259" key="2">
    <source>
        <dbReference type="Pfam" id="PF08308"/>
    </source>
</evidence>
<dbReference type="InterPro" id="IPR001940">
    <property type="entry name" value="Peptidase_S1C"/>
</dbReference>
<organism evidence="3 4">
    <name type="scientific">Aureibacter tunicatorum</name>
    <dbReference type="NCBI Taxonomy" id="866807"/>
    <lineage>
        <taxon>Bacteria</taxon>
        <taxon>Pseudomonadati</taxon>
        <taxon>Bacteroidota</taxon>
        <taxon>Cytophagia</taxon>
        <taxon>Cytophagales</taxon>
        <taxon>Persicobacteraceae</taxon>
        <taxon>Aureibacter</taxon>
    </lineage>
</organism>
<dbReference type="GO" id="GO:0004252">
    <property type="term" value="F:serine-type endopeptidase activity"/>
    <property type="evidence" value="ECO:0007669"/>
    <property type="project" value="InterPro"/>
</dbReference>
<dbReference type="Pfam" id="PF08308">
    <property type="entry name" value="PEGA"/>
    <property type="match status" value="1"/>
</dbReference>
<reference evidence="3" key="1">
    <citation type="submission" date="2023-07" db="EMBL/GenBank/DDBJ databases">
        <title>Genomic Encyclopedia of Type Strains, Phase IV (KMG-IV): sequencing the most valuable type-strain genomes for metagenomic binning, comparative biology and taxonomic classification.</title>
        <authorList>
            <person name="Goeker M."/>
        </authorList>
    </citation>
    <scope>NUCLEOTIDE SEQUENCE</scope>
    <source>
        <strain evidence="3">DSM 26174</strain>
    </source>
</reference>
<dbReference type="Proteomes" id="UP001185092">
    <property type="component" value="Unassembled WGS sequence"/>
</dbReference>
<dbReference type="AlphaFoldDB" id="A0AAE3XMF9"/>
<gene>
    <name evidence="3" type="ORF">HNQ88_001508</name>
</gene>
<dbReference type="GO" id="GO:0042597">
    <property type="term" value="C:periplasmic space"/>
    <property type="evidence" value="ECO:0007669"/>
    <property type="project" value="TreeGrafter"/>
</dbReference>
<feature type="chain" id="PRO_5042283101" evidence="1">
    <location>
        <begin position="22"/>
        <end position="514"/>
    </location>
</feature>
<comment type="caution">
    <text evidence="3">The sequence shown here is derived from an EMBL/GenBank/DDBJ whole genome shotgun (WGS) entry which is preliminary data.</text>
</comment>
<keyword evidence="4" id="KW-1185">Reference proteome</keyword>
<dbReference type="Gene3D" id="2.40.10.120">
    <property type="match status" value="1"/>
</dbReference>
<dbReference type="SUPFAM" id="SSF50494">
    <property type="entry name" value="Trypsin-like serine proteases"/>
    <property type="match status" value="1"/>
</dbReference>
<keyword evidence="3" id="KW-0645">Protease</keyword>